<dbReference type="Proteomes" id="UP000250079">
    <property type="component" value="Chromosome"/>
</dbReference>
<dbReference type="KEGG" id="gai:IMCC3135_01905"/>
<sequence>MNTFPTTLLFTLAALVLVLVLAWFAIRLLSRLNGGKLGNNRIRLTHTLPLSTREKIVLVECDGKTYLLGVTANGISVIDQKPIAMTPTQPNTQ</sequence>
<dbReference type="EMBL" id="CP018632">
    <property type="protein sequence ID" value="ASJ70495.1"/>
    <property type="molecule type" value="Genomic_DNA"/>
</dbReference>
<organism evidence="8 9">
    <name type="scientific">Granulosicoccus antarcticus IMCC3135</name>
    <dbReference type="NCBI Taxonomy" id="1192854"/>
    <lineage>
        <taxon>Bacteria</taxon>
        <taxon>Pseudomonadati</taxon>
        <taxon>Pseudomonadota</taxon>
        <taxon>Gammaproteobacteria</taxon>
        <taxon>Chromatiales</taxon>
        <taxon>Granulosicoccaceae</taxon>
        <taxon>Granulosicoccus</taxon>
    </lineage>
</organism>
<keyword evidence="3 7" id="KW-1133">Transmembrane helix</keyword>
<dbReference type="PANTHER" id="PTHR38766:SF1">
    <property type="entry name" value="FLAGELLAR PROTEIN FLIO"/>
    <property type="match status" value="1"/>
</dbReference>
<gene>
    <name evidence="8" type="ORF">IMCC3135_01905</name>
</gene>
<dbReference type="RefSeq" id="WP_088916036.1">
    <property type="nucleotide sequence ID" value="NZ_CP018632.1"/>
</dbReference>
<keyword evidence="1 7" id="KW-1003">Cell membrane</keyword>
<accession>A0A2Z2NJ23</accession>
<dbReference type="GO" id="GO:0044781">
    <property type="term" value="P:bacterial-type flagellum organization"/>
    <property type="evidence" value="ECO:0007669"/>
    <property type="project" value="UniProtKB-UniRule"/>
</dbReference>
<keyword evidence="9" id="KW-1185">Reference proteome</keyword>
<reference evidence="8 9" key="1">
    <citation type="submission" date="2016-12" db="EMBL/GenBank/DDBJ databases">
        <authorList>
            <person name="Song W.-J."/>
            <person name="Kurnit D.M."/>
        </authorList>
    </citation>
    <scope>NUCLEOTIDE SEQUENCE [LARGE SCALE GENOMIC DNA]</scope>
    <source>
        <strain evidence="8 9">IMCC3135</strain>
    </source>
</reference>
<dbReference type="GO" id="GO:0005886">
    <property type="term" value="C:plasma membrane"/>
    <property type="evidence" value="ECO:0007669"/>
    <property type="project" value="UniProtKB-SubCell"/>
</dbReference>
<evidence type="ECO:0000256" key="5">
    <source>
        <dbReference type="ARBA" id="ARBA00023143"/>
    </source>
</evidence>
<dbReference type="OrthoDB" id="5741235at2"/>
<proteinExistence type="inferred from homology"/>
<dbReference type="GO" id="GO:0009425">
    <property type="term" value="C:bacterial-type flagellum basal body"/>
    <property type="evidence" value="ECO:0007669"/>
    <property type="project" value="UniProtKB-SubCell"/>
</dbReference>
<evidence type="ECO:0000256" key="1">
    <source>
        <dbReference type="ARBA" id="ARBA00022475"/>
    </source>
</evidence>
<keyword evidence="5 7" id="KW-0975">Bacterial flagellum</keyword>
<evidence type="ECO:0000256" key="7">
    <source>
        <dbReference type="RuleBase" id="RU362064"/>
    </source>
</evidence>
<keyword evidence="2 7" id="KW-0812">Transmembrane</keyword>
<keyword evidence="4 7" id="KW-0472">Membrane</keyword>
<comment type="similarity">
    <text evidence="6 7">Belongs to the FliO/MopB family.</text>
</comment>
<evidence type="ECO:0000256" key="4">
    <source>
        <dbReference type="ARBA" id="ARBA00023136"/>
    </source>
</evidence>
<dbReference type="NCBIfam" id="TIGR03500">
    <property type="entry name" value="FliO_TIGR"/>
    <property type="match status" value="1"/>
</dbReference>
<evidence type="ECO:0000256" key="2">
    <source>
        <dbReference type="ARBA" id="ARBA00022692"/>
    </source>
</evidence>
<dbReference type="PANTHER" id="PTHR38766">
    <property type="entry name" value="FLAGELLAR PROTEIN FLIO"/>
    <property type="match status" value="1"/>
</dbReference>
<dbReference type="Pfam" id="PF04347">
    <property type="entry name" value="FliO"/>
    <property type="match status" value="1"/>
</dbReference>
<comment type="subcellular location">
    <subcellularLocation>
        <location evidence="7">Cell membrane</location>
    </subcellularLocation>
    <subcellularLocation>
        <location evidence="7">Bacterial flagellum basal body</location>
    </subcellularLocation>
</comment>
<evidence type="ECO:0000256" key="3">
    <source>
        <dbReference type="ARBA" id="ARBA00022989"/>
    </source>
</evidence>
<dbReference type="InterPro" id="IPR052205">
    <property type="entry name" value="FliO/MopB"/>
</dbReference>
<dbReference type="InterPro" id="IPR022781">
    <property type="entry name" value="Flagellar_biosynth_FliO"/>
</dbReference>
<evidence type="ECO:0000313" key="8">
    <source>
        <dbReference type="EMBL" id="ASJ70495.1"/>
    </source>
</evidence>
<dbReference type="AlphaFoldDB" id="A0A2Z2NJ23"/>
<evidence type="ECO:0000256" key="6">
    <source>
        <dbReference type="ARBA" id="ARBA00037937"/>
    </source>
</evidence>
<protein>
    <recommendedName>
        <fullName evidence="7">Flagellar protein</fullName>
    </recommendedName>
</protein>
<name>A0A2Z2NJ23_9GAMM</name>
<feature type="transmembrane region" description="Helical" evidence="7">
    <location>
        <begin position="6"/>
        <end position="26"/>
    </location>
</feature>
<evidence type="ECO:0000313" key="9">
    <source>
        <dbReference type="Proteomes" id="UP000250079"/>
    </source>
</evidence>